<gene>
    <name evidence="3" type="ordered locus">MTR_6g043300</name>
    <name evidence="4" type="ORF">MtrunA17_Chr6g0467171</name>
</gene>
<reference evidence="3 6" key="1">
    <citation type="journal article" date="2011" name="Nature">
        <title>The Medicago genome provides insight into the evolution of rhizobial symbioses.</title>
        <authorList>
            <person name="Young N.D."/>
            <person name="Debelle F."/>
            <person name="Oldroyd G.E."/>
            <person name="Geurts R."/>
            <person name="Cannon S.B."/>
            <person name="Udvardi M.K."/>
            <person name="Benedito V.A."/>
            <person name="Mayer K.F."/>
            <person name="Gouzy J."/>
            <person name="Schoof H."/>
            <person name="Van de Peer Y."/>
            <person name="Proost S."/>
            <person name="Cook D.R."/>
            <person name="Meyers B.C."/>
            <person name="Spannagl M."/>
            <person name="Cheung F."/>
            <person name="De Mita S."/>
            <person name="Krishnakumar V."/>
            <person name="Gundlach H."/>
            <person name="Zhou S."/>
            <person name="Mudge J."/>
            <person name="Bharti A.K."/>
            <person name="Murray J.D."/>
            <person name="Naoumkina M.A."/>
            <person name="Rosen B."/>
            <person name="Silverstein K.A."/>
            <person name="Tang H."/>
            <person name="Rombauts S."/>
            <person name="Zhao P.X."/>
            <person name="Zhou P."/>
            <person name="Barbe V."/>
            <person name="Bardou P."/>
            <person name="Bechner M."/>
            <person name="Bellec A."/>
            <person name="Berger A."/>
            <person name="Berges H."/>
            <person name="Bidwell S."/>
            <person name="Bisseling T."/>
            <person name="Choisne N."/>
            <person name="Couloux A."/>
            <person name="Denny R."/>
            <person name="Deshpande S."/>
            <person name="Dai X."/>
            <person name="Doyle J.J."/>
            <person name="Dudez A.M."/>
            <person name="Farmer A.D."/>
            <person name="Fouteau S."/>
            <person name="Franken C."/>
            <person name="Gibelin C."/>
            <person name="Gish J."/>
            <person name="Goldstein S."/>
            <person name="Gonzalez A.J."/>
            <person name="Green P.J."/>
            <person name="Hallab A."/>
            <person name="Hartog M."/>
            <person name="Hua A."/>
            <person name="Humphray S.J."/>
            <person name="Jeong D.H."/>
            <person name="Jing Y."/>
            <person name="Jocker A."/>
            <person name="Kenton S.M."/>
            <person name="Kim D.J."/>
            <person name="Klee K."/>
            <person name="Lai H."/>
            <person name="Lang C."/>
            <person name="Lin S."/>
            <person name="Macmil S.L."/>
            <person name="Magdelenat G."/>
            <person name="Matthews L."/>
            <person name="McCorrison J."/>
            <person name="Monaghan E.L."/>
            <person name="Mun J.H."/>
            <person name="Najar F.Z."/>
            <person name="Nicholson C."/>
            <person name="Noirot C."/>
            <person name="O'Bleness M."/>
            <person name="Paule C.R."/>
            <person name="Poulain J."/>
            <person name="Prion F."/>
            <person name="Qin B."/>
            <person name="Qu C."/>
            <person name="Retzel E.F."/>
            <person name="Riddle C."/>
            <person name="Sallet E."/>
            <person name="Samain S."/>
            <person name="Samson N."/>
            <person name="Sanders I."/>
            <person name="Saurat O."/>
            <person name="Scarpelli C."/>
            <person name="Schiex T."/>
            <person name="Segurens B."/>
            <person name="Severin A.J."/>
            <person name="Sherrier D.J."/>
            <person name="Shi R."/>
            <person name="Sims S."/>
            <person name="Singer S.R."/>
            <person name="Sinharoy S."/>
            <person name="Sterck L."/>
            <person name="Viollet A."/>
            <person name="Wang B.B."/>
            <person name="Wang K."/>
            <person name="Wang M."/>
            <person name="Wang X."/>
            <person name="Warfsmann J."/>
            <person name="Weissenbach J."/>
            <person name="White D.D."/>
            <person name="White J.D."/>
            <person name="Wiley G.B."/>
            <person name="Wincker P."/>
            <person name="Xing Y."/>
            <person name="Yang L."/>
            <person name="Yao Z."/>
            <person name="Ying F."/>
            <person name="Zhai J."/>
            <person name="Zhou L."/>
            <person name="Zuber A."/>
            <person name="Denarie J."/>
            <person name="Dixon R.A."/>
            <person name="May G.D."/>
            <person name="Schwartz D.C."/>
            <person name="Rogers J."/>
            <person name="Quetier F."/>
            <person name="Town C.D."/>
            <person name="Roe B.A."/>
        </authorList>
    </citation>
    <scope>NUCLEOTIDE SEQUENCE [LARGE SCALE GENOMIC DNA]</scope>
    <source>
        <strain evidence="3">A17</strain>
        <strain evidence="5 6">cv. Jemalong A17</strain>
    </source>
</reference>
<feature type="transmembrane region" description="Helical" evidence="1">
    <location>
        <begin position="7"/>
        <end position="24"/>
    </location>
</feature>
<feature type="domain" description="Late nodulin" evidence="2">
    <location>
        <begin position="1"/>
        <end position="58"/>
    </location>
</feature>
<protein>
    <submittedName>
        <fullName evidence="3">Nodule Cysteine-Rich (NCR) secreted peptide</fullName>
    </submittedName>
    <submittedName>
        <fullName evidence="4">Putative Late nodulin</fullName>
    </submittedName>
</protein>
<sequence>MAEIVKFVYVMIILFYVFLVSMNIDAFDGHGGPPCTKVSDCPPNLVCKPGYKLGCSANYQCICYMKMSF</sequence>
<proteinExistence type="predicted"/>
<evidence type="ECO:0000256" key="1">
    <source>
        <dbReference type="SAM" id="Phobius"/>
    </source>
</evidence>
<dbReference type="GO" id="GO:0046872">
    <property type="term" value="F:metal ion binding"/>
    <property type="evidence" value="ECO:0007669"/>
    <property type="project" value="InterPro"/>
</dbReference>
<evidence type="ECO:0000313" key="6">
    <source>
        <dbReference type="Proteomes" id="UP000002051"/>
    </source>
</evidence>
<evidence type="ECO:0000259" key="2">
    <source>
        <dbReference type="Pfam" id="PF07127"/>
    </source>
</evidence>
<keyword evidence="6" id="KW-1185">Reference proteome</keyword>
<evidence type="ECO:0000313" key="3">
    <source>
        <dbReference type="EMBL" id="KEH26057.1"/>
    </source>
</evidence>
<organism evidence="3 6">
    <name type="scientific">Medicago truncatula</name>
    <name type="common">Barrel medic</name>
    <name type="synonym">Medicago tribuloides</name>
    <dbReference type="NCBI Taxonomy" id="3880"/>
    <lineage>
        <taxon>Eukaryota</taxon>
        <taxon>Viridiplantae</taxon>
        <taxon>Streptophyta</taxon>
        <taxon>Embryophyta</taxon>
        <taxon>Tracheophyta</taxon>
        <taxon>Spermatophyta</taxon>
        <taxon>Magnoliopsida</taxon>
        <taxon>eudicotyledons</taxon>
        <taxon>Gunneridae</taxon>
        <taxon>Pentapetalae</taxon>
        <taxon>rosids</taxon>
        <taxon>fabids</taxon>
        <taxon>Fabales</taxon>
        <taxon>Fabaceae</taxon>
        <taxon>Papilionoideae</taxon>
        <taxon>50 kb inversion clade</taxon>
        <taxon>NPAAA clade</taxon>
        <taxon>Hologalegina</taxon>
        <taxon>IRL clade</taxon>
        <taxon>Trifolieae</taxon>
        <taxon>Medicago</taxon>
    </lineage>
</organism>
<dbReference type="AlphaFoldDB" id="A0A072U8T2"/>
<reference evidence="3 6" key="2">
    <citation type="journal article" date="2014" name="BMC Genomics">
        <title>An improved genome release (version Mt4.0) for the model legume Medicago truncatula.</title>
        <authorList>
            <person name="Tang H."/>
            <person name="Krishnakumar V."/>
            <person name="Bidwell S."/>
            <person name="Rosen B."/>
            <person name="Chan A."/>
            <person name="Zhou S."/>
            <person name="Gentzbittel L."/>
            <person name="Childs K.L."/>
            <person name="Yandell M."/>
            <person name="Gundlach H."/>
            <person name="Mayer K.F."/>
            <person name="Schwartz D.C."/>
            <person name="Town C.D."/>
        </authorList>
    </citation>
    <scope>GENOME REANNOTATION</scope>
    <source>
        <strain evidence="3">A17</strain>
        <strain evidence="5 6">cv. Jemalong A17</strain>
    </source>
</reference>
<dbReference type="Pfam" id="PF07127">
    <property type="entry name" value="Nodulin_late"/>
    <property type="match status" value="1"/>
</dbReference>
<evidence type="ECO:0000313" key="5">
    <source>
        <dbReference type="EnsemblPlants" id="KEH26057"/>
    </source>
</evidence>
<dbReference type="EnsemblPlants" id="KEH26057">
    <property type="protein sequence ID" value="KEH26057"/>
    <property type="gene ID" value="MTR_6g043300"/>
</dbReference>
<dbReference type="InterPro" id="IPR009810">
    <property type="entry name" value="Nodulin_late_dom"/>
</dbReference>
<dbReference type="Proteomes" id="UP000265566">
    <property type="component" value="Chromosome 6"/>
</dbReference>
<dbReference type="EMBL" id="PSQE01000006">
    <property type="protein sequence ID" value="RHN51311.1"/>
    <property type="molecule type" value="Genomic_DNA"/>
</dbReference>
<reference evidence="5" key="3">
    <citation type="submission" date="2015-04" db="UniProtKB">
        <authorList>
            <consortium name="EnsemblPlants"/>
        </authorList>
    </citation>
    <scope>IDENTIFICATION</scope>
    <source>
        <strain evidence="5">cv. Jemalong A17</strain>
    </source>
</reference>
<dbReference type="EMBL" id="CM001222">
    <property type="protein sequence ID" value="KEH26057.1"/>
    <property type="molecule type" value="Genomic_DNA"/>
</dbReference>
<evidence type="ECO:0000313" key="4">
    <source>
        <dbReference type="EMBL" id="RHN51311.1"/>
    </source>
</evidence>
<keyword evidence="1" id="KW-0472">Membrane</keyword>
<dbReference type="HOGENOM" id="CLU_181053_0_4_1"/>
<keyword evidence="1" id="KW-1133">Transmembrane helix</keyword>
<dbReference type="Gramene" id="rna35727">
    <property type="protein sequence ID" value="RHN51311.1"/>
    <property type="gene ID" value="gene35727"/>
</dbReference>
<reference evidence="4" key="4">
    <citation type="journal article" date="2018" name="Nat. Plants">
        <title>Whole-genome landscape of Medicago truncatula symbiotic genes.</title>
        <authorList>
            <person name="Pecrix Y."/>
            <person name="Gamas P."/>
            <person name="Carrere S."/>
        </authorList>
    </citation>
    <scope>NUCLEOTIDE SEQUENCE</scope>
    <source>
        <tissue evidence="4">Leaves</tissue>
    </source>
</reference>
<name>A0A072U8T2_MEDTR</name>
<keyword evidence="1" id="KW-0812">Transmembrane</keyword>
<dbReference type="Proteomes" id="UP000002051">
    <property type="component" value="Chromosome 6"/>
</dbReference>
<accession>A0A072U8T2</accession>